<name>A0A9N9MAQ1_9CUCU</name>
<proteinExistence type="predicted"/>
<dbReference type="GO" id="GO:0003723">
    <property type="term" value="F:RNA binding"/>
    <property type="evidence" value="ECO:0007669"/>
    <property type="project" value="UniProtKB-KW"/>
</dbReference>
<feature type="domain" description="Mitochondrial transcription rescue factor 1 C-terminal" evidence="2">
    <location>
        <begin position="84"/>
        <end position="178"/>
    </location>
</feature>
<sequence length="187" mass="21182">MIRHFMKFCYVPNTLLTISKVTSIRTLHLQLPVCSILLKVPNYNIQSIQPKSKTPKKNQEVISDTDSYEEDAYEIQDKNTKLMNLNVTSLRVDAVLKSALGVARNKIETLFYESKIRVNGKKIAKKGGTVYPGDEIDVIKGPDLKNPNFIIVARVEILSIKAAEESINIKVRRCKSLLIEAYENQDT</sequence>
<protein>
    <recommendedName>
        <fullName evidence="2">Mitochondrial transcription rescue factor 1 C-terminal domain-containing protein</fullName>
    </recommendedName>
</protein>
<dbReference type="PROSITE" id="PS50889">
    <property type="entry name" value="S4"/>
    <property type="match status" value="1"/>
</dbReference>
<dbReference type="Gene3D" id="3.10.290.10">
    <property type="entry name" value="RNA-binding S4 domain"/>
    <property type="match status" value="1"/>
</dbReference>
<dbReference type="Pfam" id="PF25818">
    <property type="entry name" value="MTRES1_C"/>
    <property type="match status" value="1"/>
</dbReference>
<keyword evidence="1" id="KW-0694">RNA-binding</keyword>
<dbReference type="InterPro" id="IPR036986">
    <property type="entry name" value="S4_RNA-bd_sf"/>
</dbReference>
<evidence type="ECO:0000313" key="3">
    <source>
        <dbReference type="EMBL" id="CAG9760910.1"/>
    </source>
</evidence>
<evidence type="ECO:0000256" key="1">
    <source>
        <dbReference type="PROSITE-ProRule" id="PRU00182"/>
    </source>
</evidence>
<dbReference type="Proteomes" id="UP001152799">
    <property type="component" value="Chromosome 1"/>
</dbReference>
<accession>A0A9N9MAQ1</accession>
<dbReference type="SUPFAM" id="SSF55174">
    <property type="entry name" value="Alpha-L RNA-binding motif"/>
    <property type="match status" value="1"/>
</dbReference>
<dbReference type="PANTHER" id="PTHR13633:SF3">
    <property type="entry name" value="MITOCHONDRIAL TRANSCRIPTION RESCUE FACTOR 1"/>
    <property type="match status" value="1"/>
</dbReference>
<evidence type="ECO:0000313" key="4">
    <source>
        <dbReference type="Proteomes" id="UP001152799"/>
    </source>
</evidence>
<dbReference type="InterPro" id="IPR057896">
    <property type="entry name" value="MTRES1_C"/>
</dbReference>
<keyword evidence="4" id="KW-1185">Reference proteome</keyword>
<organism evidence="3 4">
    <name type="scientific">Ceutorhynchus assimilis</name>
    <name type="common">cabbage seed weevil</name>
    <dbReference type="NCBI Taxonomy" id="467358"/>
    <lineage>
        <taxon>Eukaryota</taxon>
        <taxon>Metazoa</taxon>
        <taxon>Ecdysozoa</taxon>
        <taxon>Arthropoda</taxon>
        <taxon>Hexapoda</taxon>
        <taxon>Insecta</taxon>
        <taxon>Pterygota</taxon>
        <taxon>Neoptera</taxon>
        <taxon>Endopterygota</taxon>
        <taxon>Coleoptera</taxon>
        <taxon>Polyphaga</taxon>
        <taxon>Cucujiformia</taxon>
        <taxon>Curculionidae</taxon>
        <taxon>Ceutorhynchinae</taxon>
        <taxon>Ceutorhynchus</taxon>
    </lineage>
</organism>
<dbReference type="GO" id="GO:1903108">
    <property type="term" value="P:regulation of mitochondrial transcription"/>
    <property type="evidence" value="ECO:0007669"/>
    <property type="project" value="TreeGrafter"/>
</dbReference>
<dbReference type="PANTHER" id="PTHR13633">
    <property type="entry name" value="MITOCHONDRIAL TRANSCRIPTION RESCUE FACTOR 1"/>
    <property type="match status" value="1"/>
</dbReference>
<dbReference type="GO" id="GO:0005739">
    <property type="term" value="C:mitochondrion"/>
    <property type="evidence" value="ECO:0007669"/>
    <property type="project" value="TreeGrafter"/>
</dbReference>
<evidence type="ECO:0000259" key="2">
    <source>
        <dbReference type="Pfam" id="PF25818"/>
    </source>
</evidence>
<dbReference type="CDD" id="cd00165">
    <property type="entry name" value="S4"/>
    <property type="match status" value="1"/>
</dbReference>
<dbReference type="EMBL" id="OU892277">
    <property type="protein sequence ID" value="CAG9760910.1"/>
    <property type="molecule type" value="Genomic_DNA"/>
</dbReference>
<dbReference type="OrthoDB" id="4150at2759"/>
<dbReference type="AlphaFoldDB" id="A0A9N9MAQ1"/>
<reference evidence="3" key="1">
    <citation type="submission" date="2022-01" db="EMBL/GenBank/DDBJ databases">
        <authorList>
            <person name="King R."/>
        </authorList>
    </citation>
    <scope>NUCLEOTIDE SEQUENCE</scope>
</reference>
<gene>
    <name evidence="3" type="ORF">CEUTPL_LOCUS1626</name>
</gene>